<name>A0ABV7LEH7_9HYPH</name>
<dbReference type="EMBL" id="JBHRUV010000032">
    <property type="protein sequence ID" value="MFC3266261.1"/>
    <property type="molecule type" value="Genomic_DNA"/>
</dbReference>
<proteinExistence type="predicted"/>
<dbReference type="PANTHER" id="PTHR46310:SF7">
    <property type="entry name" value="AMIDASE 1"/>
    <property type="match status" value="1"/>
</dbReference>
<organism evidence="2 3">
    <name type="scientific">Camelimonas abortus</name>
    <dbReference type="NCBI Taxonomy" id="1017184"/>
    <lineage>
        <taxon>Bacteria</taxon>
        <taxon>Pseudomonadati</taxon>
        <taxon>Pseudomonadota</taxon>
        <taxon>Alphaproteobacteria</taxon>
        <taxon>Hyphomicrobiales</taxon>
        <taxon>Chelatococcaceae</taxon>
        <taxon>Camelimonas</taxon>
    </lineage>
</organism>
<dbReference type="PROSITE" id="PS00571">
    <property type="entry name" value="AMIDASES"/>
    <property type="match status" value="1"/>
</dbReference>
<comment type="caution">
    <text evidence="2">The sequence shown here is derived from an EMBL/GenBank/DDBJ whole genome shotgun (WGS) entry which is preliminary data.</text>
</comment>
<evidence type="ECO:0000313" key="2">
    <source>
        <dbReference type="EMBL" id="MFC3266261.1"/>
    </source>
</evidence>
<evidence type="ECO:0000313" key="3">
    <source>
        <dbReference type="Proteomes" id="UP001595536"/>
    </source>
</evidence>
<sequence>MRDDPYRAFLPYPEVSVPSAASGPLAGMTFAVKDVIDVAGYPTGCGNPLKLAASGVRTVTAPVVQRLLDAGARFVGKTQTDEFAYSVLGRNIHFGSPVNPAAPGRMSGGSSSGSAVAVAAGQVDFALGTDTAGSMRAPASYCGVFAIRPSWGRVDSTGVEPLSPSFDTVGWFARSAETLGLVAETLLGEDPAPLPGAARFLADRACFALLGEDAAAALDGALRKIGARLGGLDPASVAPNLDNLCWALRHLQTREAWETHRAFIERHAPLLNPTLANRFATGKDLTDTQLAEARSLAARFRNHLARLLGEGSVLVLPTMPSPPPFLAEVEASLEDFRNRTLRLMCPSSLSGFPQVSIPLHGDSGPVGLSLLGPAGSDRSLIQLAGRVAEALGERCCAA</sequence>
<dbReference type="Pfam" id="PF01425">
    <property type="entry name" value="Amidase"/>
    <property type="match status" value="2"/>
</dbReference>
<keyword evidence="3" id="KW-1185">Reference proteome</keyword>
<gene>
    <name evidence="2" type="ORF">ACFOEX_07835</name>
</gene>
<dbReference type="Gene3D" id="3.90.1300.10">
    <property type="entry name" value="Amidase signature (AS) domain"/>
    <property type="match status" value="1"/>
</dbReference>
<keyword evidence="2" id="KW-0378">Hydrolase</keyword>
<dbReference type="RefSeq" id="WP_376831538.1">
    <property type="nucleotide sequence ID" value="NZ_JBHLWR010000006.1"/>
</dbReference>
<dbReference type="NCBIfam" id="NF006169">
    <property type="entry name" value="PRK08310.1"/>
    <property type="match status" value="1"/>
</dbReference>
<protein>
    <submittedName>
        <fullName evidence="2">Amidase</fullName>
        <ecNumber evidence="2">3.5.1.4</ecNumber>
    </submittedName>
</protein>
<dbReference type="Proteomes" id="UP001595536">
    <property type="component" value="Unassembled WGS sequence"/>
</dbReference>
<feature type="domain" description="Amidase" evidence="1">
    <location>
        <begin position="272"/>
        <end position="380"/>
    </location>
</feature>
<dbReference type="InterPro" id="IPR036928">
    <property type="entry name" value="AS_sf"/>
</dbReference>
<dbReference type="InterPro" id="IPR020556">
    <property type="entry name" value="Amidase_CS"/>
</dbReference>
<dbReference type="GO" id="GO:0004040">
    <property type="term" value="F:amidase activity"/>
    <property type="evidence" value="ECO:0007669"/>
    <property type="project" value="UniProtKB-EC"/>
</dbReference>
<dbReference type="EC" id="3.5.1.4" evidence="2"/>
<dbReference type="PANTHER" id="PTHR46310">
    <property type="entry name" value="AMIDASE 1"/>
    <property type="match status" value="1"/>
</dbReference>
<dbReference type="InterPro" id="IPR023631">
    <property type="entry name" value="Amidase_dom"/>
</dbReference>
<evidence type="ECO:0000259" key="1">
    <source>
        <dbReference type="Pfam" id="PF01425"/>
    </source>
</evidence>
<accession>A0ABV7LEH7</accession>
<feature type="domain" description="Amidase" evidence="1">
    <location>
        <begin position="20"/>
        <end position="192"/>
    </location>
</feature>
<reference evidence="3" key="1">
    <citation type="journal article" date="2019" name="Int. J. Syst. Evol. Microbiol.">
        <title>The Global Catalogue of Microorganisms (GCM) 10K type strain sequencing project: providing services to taxonomists for standard genome sequencing and annotation.</title>
        <authorList>
            <consortium name="The Broad Institute Genomics Platform"/>
            <consortium name="The Broad Institute Genome Sequencing Center for Infectious Disease"/>
            <person name="Wu L."/>
            <person name="Ma J."/>
        </authorList>
    </citation>
    <scope>NUCLEOTIDE SEQUENCE [LARGE SCALE GENOMIC DNA]</scope>
    <source>
        <strain evidence="3">CCM 7941</strain>
    </source>
</reference>
<dbReference type="SUPFAM" id="SSF75304">
    <property type="entry name" value="Amidase signature (AS) enzymes"/>
    <property type="match status" value="1"/>
</dbReference>